<sequence>MEALNDRHIERSANIGTNASEYSDSESRHRSSQVPLHRASSRWVATPTDPSAKMGFFDDWRCDANREGLFNIAELGNRLISAGCCLLCGMLTRLANVRLLLCYHFSREVLHAGFIGFAQRAVVQKLCVYLSSEQEAT</sequence>
<reference evidence="2 3" key="1">
    <citation type="submission" date="2015-01" db="EMBL/GenBank/DDBJ databases">
        <title>Genome of allotetraploid Gossypium barbadense reveals genomic plasticity and fiber elongation in cotton evolution.</title>
        <authorList>
            <person name="Chen X."/>
            <person name="Liu X."/>
            <person name="Zhao B."/>
            <person name="Zheng H."/>
            <person name="Hu Y."/>
            <person name="Lu G."/>
            <person name="Yang C."/>
            <person name="Chen J."/>
            <person name="Shan C."/>
            <person name="Zhang L."/>
            <person name="Zhou Y."/>
            <person name="Wang L."/>
            <person name="Guo W."/>
            <person name="Bai Y."/>
            <person name="Ruan J."/>
            <person name="Shangguan X."/>
            <person name="Mao Y."/>
            <person name="Jiang J."/>
            <person name="Zhu Y."/>
            <person name="Lei J."/>
            <person name="Kang H."/>
            <person name="Chen S."/>
            <person name="He X."/>
            <person name="Wang R."/>
            <person name="Wang Y."/>
            <person name="Chen J."/>
            <person name="Wang L."/>
            <person name="Yu S."/>
            <person name="Wang B."/>
            <person name="Wei J."/>
            <person name="Song S."/>
            <person name="Lu X."/>
            <person name="Gao Z."/>
            <person name="Gu W."/>
            <person name="Deng X."/>
            <person name="Ma D."/>
            <person name="Wang S."/>
            <person name="Liang W."/>
            <person name="Fang L."/>
            <person name="Cai C."/>
            <person name="Zhu X."/>
            <person name="Zhou B."/>
            <person name="Zhang Y."/>
            <person name="Chen Z."/>
            <person name="Xu S."/>
            <person name="Zhu R."/>
            <person name="Wang S."/>
            <person name="Zhang T."/>
            <person name="Zhao G."/>
        </authorList>
    </citation>
    <scope>NUCLEOTIDE SEQUENCE [LARGE SCALE GENOMIC DNA]</scope>
    <source>
        <strain evidence="3">cv. Xinhai21</strain>
        <tissue evidence="2">Leaf</tissue>
    </source>
</reference>
<name>A0A2P5YH29_GOSBA</name>
<evidence type="ECO:0000256" key="1">
    <source>
        <dbReference type="SAM" id="MobiDB-lite"/>
    </source>
</evidence>
<proteinExistence type="predicted"/>
<feature type="region of interest" description="Disordered" evidence="1">
    <location>
        <begin position="19"/>
        <end position="45"/>
    </location>
</feature>
<organism evidence="2 3">
    <name type="scientific">Gossypium barbadense</name>
    <name type="common">Sea Island cotton</name>
    <name type="synonym">Hibiscus barbadensis</name>
    <dbReference type="NCBI Taxonomy" id="3634"/>
    <lineage>
        <taxon>Eukaryota</taxon>
        <taxon>Viridiplantae</taxon>
        <taxon>Streptophyta</taxon>
        <taxon>Embryophyta</taxon>
        <taxon>Tracheophyta</taxon>
        <taxon>Spermatophyta</taxon>
        <taxon>Magnoliopsida</taxon>
        <taxon>eudicotyledons</taxon>
        <taxon>Gunneridae</taxon>
        <taxon>Pentapetalae</taxon>
        <taxon>rosids</taxon>
        <taxon>malvids</taxon>
        <taxon>Malvales</taxon>
        <taxon>Malvaceae</taxon>
        <taxon>Malvoideae</taxon>
        <taxon>Gossypium</taxon>
    </lineage>
</organism>
<accession>A0A2P5YH29</accession>
<evidence type="ECO:0000313" key="3">
    <source>
        <dbReference type="Proteomes" id="UP000239757"/>
    </source>
</evidence>
<dbReference type="EMBL" id="KZ663213">
    <property type="protein sequence ID" value="PPS14909.1"/>
    <property type="molecule type" value="Genomic_DNA"/>
</dbReference>
<dbReference type="AlphaFoldDB" id="A0A2P5YH29"/>
<protein>
    <submittedName>
        <fullName evidence="2">Uncharacterized protein</fullName>
    </submittedName>
</protein>
<dbReference type="Proteomes" id="UP000239757">
    <property type="component" value="Unassembled WGS sequence"/>
</dbReference>
<gene>
    <name evidence="2" type="ORF">GOBAR_AA05667</name>
</gene>
<evidence type="ECO:0000313" key="2">
    <source>
        <dbReference type="EMBL" id="PPS14909.1"/>
    </source>
</evidence>